<dbReference type="AlphaFoldDB" id="A0A8J2L7A6"/>
<protein>
    <recommendedName>
        <fullName evidence="5">NAD(P)-binding protein</fullName>
    </recommendedName>
</protein>
<dbReference type="EMBL" id="CAJVCH010543441">
    <property type="protein sequence ID" value="CAG7827423.1"/>
    <property type="molecule type" value="Genomic_DNA"/>
</dbReference>
<proteinExistence type="inferred from homology"/>
<evidence type="ECO:0000256" key="1">
    <source>
        <dbReference type="ARBA" id="ARBA00006484"/>
    </source>
</evidence>
<evidence type="ECO:0008006" key="5">
    <source>
        <dbReference type="Google" id="ProtNLM"/>
    </source>
</evidence>
<dbReference type="PANTHER" id="PTHR44252:SF3">
    <property type="entry name" value="D-ERYTHRULOSE REDUCTASE-RELATED"/>
    <property type="match status" value="1"/>
</dbReference>
<dbReference type="GO" id="GO:0006006">
    <property type="term" value="P:glucose metabolic process"/>
    <property type="evidence" value="ECO:0007669"/>
    <property type="project" value="TreeGrafter"/>
</dbReference>
<evidence type="ECO:0000313" key="3">
    <source>
        <dbReference type="EMBL" id="CAG7827423.1"/>
    </source>
</evidence>
<reference evidence="3" key="1">
    <citation type="submission" date="2021-06" db="EMBL/GenBank/DDBJ databases">
        <authorList>
            <person name="Hodson N. C."/>
            <person name="Mongue J. A."/>
            <person name="Jaron S. K."/>
        </authorList>
    </citation>
    <scope>NUCLEOTIDE SEQUENCE</scope>
</reference>
<dbReference type="GO" id="GO:0005997">
    <property type="term" value="P:xylulose metabolic process"/>
    <property type="evidence" value="ECO:0007669"/>
    <property type="project" value="TreeGrafter"/>
</dbReference>
<organism evidence="3 4">
    <name type="scientific">Allacma fusca</name>
    <dbReference type="NCBI Taxonomy" id="39272"/>
    <lineage>
        <taxon>Eukaryota</taxon>
        <taxon>Metazoa</taxon>
        <taxon>Ecdysozoa</taxon>
        <taxon>Arthropoda</taxon>
        <taxon>Hexapoda</taxon>
        <taxon>Collembola</taxon>
        <taxon>Symphypleona</taxon>
        <taxon>Sminthuridae</taxon>
        <taxon>Allacma</taxon>
    </lineage>
</organism>
<keyword evidence="2" id="KW-0521">NADP</keyword>
<gene>
    <name evidence="3" type="ORF">AFUS01_LOCUS37413</name>
</gene>
<comment type="caution">
    <text evidence="3">The sequence shown here is derived from an EMBL/GenBank/DDBJ whole genome shotgun (WGS) entry which is preliminary data.</text>
</comment>
<dbReference type="PANTHER" id="PTHR44252">
    <property type="entry name" value="D-ERYTHRULOSE REDUCTASE"/>
    <property type="match status" value="1"/>
</dbReference>
<dbReference type="Proteomes" id="UP000708208">
    <property type="component" value="Unassembled WGS sequence"/>
</dbReference>
<dbReference type="InterPro" id="IPR051737">
    <property type="entry name" value="L-xylulose/Carbonyl_redctase"/>
</dbReference>
<evidence type="ECO:0000256" key="2">
    <source>
        <dbReference type="ARBA" id="ARBA00022857"/>
    </source>
</evidence>
<dbReference type="OrthoDB" id="1393670at2759"/>
<accession>A0A8J2L7A6</accession>
<keyword evidence="4" id="KW-1185">Reference proteome</keyword>
<dbReference type="Pfam" id="PF00106">
    <property type="entry name" value="adh_short"/>
    <property type="match status" value="1"/>
</dbReference>
<comment type="similarity">
    <text evidence="1">Belongs to the short-chain dehydrogenases/reductases (SDR) family.</text>
</comment>
<evidence type="ECO:0000313" key="4">
    <source>
        <dbReference type="Proteomes" id="UP000708208"/>
    </source>
</evidence>
<dbReference type="InterPro" id="IPR002347">
    <property type="entry name" value="SDR_fam"/>
</dbReference>
<dbReference type="GO" id="GO:0050038">
    <property type="term" value="F:L-xylulose reductase (NADPH) activity"/>
    <property type="evidence" value="ECO:0007669"/>
    <property type="project" value="TreeGrafter"/>
</dbReference>
<dbReference type="GO" id="GO:0004090">
    <property type="term" value="F:carbonyl reductase (NADPH) activity"/>
    <property type="evidence" value="ECO:0007669"/>
    <property type="project" value="TreeGrafter"/>
</dbReference>
<sequence length="233" mass="25322">LGYALAKELHALEATVYAVSRTQADLEALKGECPGIQPVLLDIADWTKTRETLDTIVTEPVDILINNAAIPGPLKFMEITSGDFDEVTNINLKSVVNISQICAGKMITTGRRGSIINISSMYAIRPQSRVAMYSSLKAALDALTKTMSVELGPHNIRVVSMNFGYMWTSMLTRRLPTEQDRQNFLARESPKFPSGNVYVPIKEAVNSILFVTSGLVDSMTGCGVLVDGGYCAA</sequence>
<name>A0A8J2L7A6_9HEXA</name>
<feature type="non-terminal residue" evidence="3">
    <location>
        <position position="1"/>
    </location>
</feature>